<dbReference type="EMBL" id="MNBE01000028">
    <property type="protein sequence ID" value="OKP15077.1"/>
    <property type="molecule type" value="Genomic_DNA"/>
</dbReference>
<accession>A0A1Q5URI0</accession>
<name>A0A1Q5URI0_9EURO</name>
<evidence type="ECO:0000259" key="1">
    <source>
        <dbReference type="Pfam" id="PF24864"/>
    </source>
</evidence>
<feature type="domain" description="DUF7730" evidence="1">
    <location>
        <begin position="2"/>
        <end position="106"/>
    </location>
</feature>
<dbReference type="PANTHER" id="PTHR38790">
    <property type="entry name" value="2EXR DOMAIN-CONTAINING PROTEIN-RELATED"/>
    <property type="match status" value="1"/>
</dbReference>
<dbReference type="PANTHER" id="PTHR38790:SF9">
    <property type="entry name" value="F-BOX DOMAIN-CONTAINING PROTEIN"/>
    <property type="match status" value="1"/>
</dbReference>
<reference evidence="2 3" key="1">
    <citation type="submission" date="2016-10" db="EMBL/GenBank/DDBJ databases">
        <title>Genome sequence of the ascomycete fungus Penicillium subrubescens.</title>
        <authorList>
            <person name="De Vries R.P."/>
            <person name="Peng M."/>
            <person name="Dilokpimol A."/>
            <person name="Hilden K."/>
            <person name="Makela M.R."/>
            <person name="Grigoriev I."/>
            <person name="Riley R."/>
            <person name="Granchi Z."/>
        </authorList>
    </citation>
    <scope>NUCLEOTIDE SEQUENCE [LARGE SCALE GENOMIC DNA]</scope>
    <source>
        <strain evidence="2 3">CBS 132785</strain>
    </source>
</reference>
<evidence type="ECO:0000313" key="2">
    <source>
        <dbReference type="EMBL" id="OKP15077.1"/>
    </source>
</evidence>
<protein>
    <recommendedName>
        <fullName evidence="1">DUF7730 domain-containing protein</fullName>
    </recommendedName>
</protein>
<dbReference type="Proteomes" id="UP000186955">
    <property type="component" value="Unassembled WGS sequence"/>
</dbReference>
<comment type="caution">
    <text evidence="2">The sequence shown here is derived from an EMBL/GenBank/DDBJ whole genome shotgun (WGS) entry which is preliminary data.</text>
</comment>
<gene>
    <name evidence="2" type="ORF">PENSUB_3058</name>
</gene>
<dbReference type="Pfam" id="PF24864">
    <property type="entry name" value="DUF7730"/>
    <property type="match status" value="1"/>
</dbReference>
<dbReference type="STRING" id="1316194.A0A1Q5URI0"/>
<proteinExistence type="predicted"/>
<organism evidence="2 3">
    <name type="scientific">Penicillium subrubescens</name>
    <dbReference type="NCBI Taxonomy" id="1316194"/>
    <lineage>
        <taxon>Eukaryota</taxon>
        <taxon>Fungi</taxon>
        <taxon>Dikarya</taxon>
        <taxon>Ascomycota</taxon>
        <taxon>Pezizomycotina</taxon>
        <taxon>Eurotiomycetes</taxon>
        <taxon>Eurotiomycetidae</taxon>
        <taxon>Eurotiales</taxon>
        <taxon>Aspergillaceae</taxon>
        <taxon>Penicillium</taxon>
    </lineage>
</organism>
<sequence length="125" mass="14584">MGLLLSCRRAYEEGIDVFYKETRFYFGHGKALSQLINFLPPARLNTIRHITLESALFPGFDETRSLPKWSRMIRAAKQLQGLRSVTAYVSPWQVEQTEEMVRLLEEANILRLEIIYAYVFHWSSG</sequence>
<keyword evidence="3" id="KW-1185">Reference proteome</keyword>
<dbReference type="AlphaFoldDB" id="A0A1Q5URI0"/>
<evidence type="ECO:0000313" key="3">
    <source>
        <dbReference type="Proteomes" id="UP000186955"/>
    </source>
</evidence>
<dbReference type="InterPro" id="IPR056632">
    <property type="entry name" value="DUF7730"/>
</dbReference>